<comment type="cofactor">
    <cofactor evidence="12 14">
        <name>Mg(2+)</name>
        <dbReference type="ChEBI" id="CHEBI:18420"/>
    </cofactor>
</comment>
<dbReference type="GO" id="GO:0051992">
    <property type="term" value="F:UDP-N-acetylmuramoyl-L-alanyl-D-glutamyl-meso-2,6-diaminopimelyl-D-alanyl-D-alanine:undecaprenyl-phosphate transferase activity"/>
    <property type="evidence" value="ECO:0007669"/>
    <property type="project" value="RHEA"/>
</dbReference>
<keyword evidence="6 12" id="KW-0133">Cell shape</keyword>
<dbReference type="GO" id="GO:0008360">
    <property type="term" value="P:regulation of cell shape"/>
    <property type="evidence" value="ECO:0007669"/>
    <property type="project" value="UniProtKB-KW"/>
</dbReference>
<keyword evidence="10 12" id="KW-0131">Cell cycle</keyword>
<dbReference type="NCBIfam" id="TIGR00445">
    <property type="entry name" value="mraY"/>
    <property type="match status" value="1"/>
</dbReference>
<keyword evidence="16" id="KW-1185">Reference proteome</keyword>
<evidence type="ECO:0000256" key="4">
    <source>
        <dbReference type="ARBA" id="ARBA00022679"/>
    </source>
</evidence>
<sequence>MLYYLFEYFDKTLNIPGTGVFQYITFRSALAIILSLLISTVFGKRIITFLANQQVGETVRELGLKGQAQKAGTPTMGGLIIILATLIPVLLLTKLNNIYIILLIVTTLWMGTIGFVDDYIKIFKKDKEGLKGIFKVFGQVGLGLIVGSVLYLHPGVVLRKETPKTIALNQTENVISQAAIEEKSTATTIPFLKNNEFDYAELLSWMGDGYENWAWIVFIPIVIFIITAVSNGANLTDGIDGLAAGTSAISVLALGIFTFVSGNIIFSSYLNIMYIPNSGEMTVFIAAFVGSLIGFLWYNSYPASVFMGDTGSLTIGGIIAVLAISVRKELLIPLLCGIFLVENFSVVLQVSYFKFTKKRFGEGRRIFLMSPLHHHYQKKGYHESKIVTRFWIVGILLAILSIVTLKLR</sequence>
<dbReference type="GO" id="GO:0008963">
    <property type="term" value="F:phospho-N-acetylmuramoyl-pentapeptide-transferase activity"/>
    <property type="evidence" value="ECO:0007669"/>
    <property type="project" value="UniProtKB-UniRule"/>
</dbReference>
<dbReference type="CDD" id="cd06852">
    <property type="entry name" value="GT_MraY"/>
    <property type="match status" value="1"/>
</dbReference>
<name>A0A2U1JMV4_9FLAO</name>
<feature type="transmembrane region" description="Helical" evidence="12">
    <location>
        <begin position="213"/>
        <end position="230"/>
    </location>
</feature>
<feature type="transmembrane region" description="Helical" evidence="12">
    <location>
        <begin position="330"/>
        <end position="355"/>
    </location>
</feature>
<evidence type="ECO:0000313" key="16">
    <source>
        <dbReference type="Proteomes" id="UP000245449"/>
    </source>
</evidence>
<keyword evidence="7 12" id="KW-0573">Peptidoglycan synthesis</keyword>
<feature type="transmembrane region" description="Helical" evidence="12">
    <location>
        <begin position="281"/>
        <end position="298"/>
    </location>
</feature>
<evidence type="ECO:0000256" key="5">
    <source>
        <dbReference type="ARBA" id="ARBA00022692"/>
    </source>
</evidence>
<dbReference type="InterPro" id="IPR000715">
    <property type="entry name" value="Glycosyl_transferase_4"/>
</dbReference>
<dbReference type="PANTHER" id="PTHR22926:SF5">
    <property type="entry name" value="PHOSPHO-N-ACETYLMURAMOYL-PENTAPEPTIDE-TRANSFERASE HOMOLOG"/>
    <property type="match status" value="1"/>
</dbReference>
<dbReference type="Pfam" id="PF00953">
    <property type="entry name" value="Glycos_transf_4"/>
    <property type="match status" value="1"/>
</dbReference>
<keyword evidence="4 12" id="KW-0808">Transferase</keyword>
<comment type="pathway">
    <text evidence="12">Cell wall biogenesis; peptidoglycan biosynthesis.</text>
</comment>
<comment type="catalytic activity">
    <reaction evidence="12">
        <text>UDP-N-acetyl-alpha-D-muramoyl-L-alanyl-gamma-D-glutamyl-meso-2,6-diaminopimeloyl-D-alanyl-D-alanine + di-trans,octa-cis-undecaprenyl phosphate = di-trans,octa-cis-undecaprenyl diphospho-N-acetyl-alpha-D-muramoyl-L-alanyl-D-glutamyl-meso-2,6-diaminopimeloyl-D-alanyl-D-alanine + UMP</text>
        <dbReference type="Rhea" id="RHEA:28386"/>
        <dbReference type="ChEBI" id="CHEBI:57865"/>
        <dbReference type="ChEBI" id="CHEBI:60392"/>
        <dbReference type="ChEBI" id="CHEBI:61386"/>
        <dbReference type="ChEBI" id="CHEBI:61387"/>
        <dbReference type="EC" id="2.7.8.13"/>
    </reaction>
</comment>
<dbReference type="AlphaFoldDB" id="A0A2U1JMV4"/>
<protein>
    <recommendedName>
        <fullName evidence="12 13">Phospho-N-acetylmuramoyl-pentapeptide-transferase</fullName>
        <ecNumber evidence="12 13">2.7.8.13</ecNumber>
    </recommendedName>
    <alternativeName>
        <fullName evidence="12">UDP-MurNAc-pentapeptide phosphotransferase</fullName>
    </alternativeName>
</protein>
<dbReference type="InterPro" id="IPR003524">
    <property type="entry name" value="PNAcMuramoyl-5peptid_Trfase"/>
</dbReference>
<dbReference type="EMBL" id="QCZI01000003">
    <property type="protein sequence ID" value="PWA06496.1"/>
    <property type="molecule type" value="Genomic_DNA"/>
</dbReference>
<dbReference type="PROSITE" id="PS01348">
    <property type="entry name" value="MRAY_2"/>
    <property type="match status" value="1"/>
</dbReference>
<feature type="transmembrane region" description="Helical" evidence="12">
    <location>
        <begin position="242"/>
        <end position="269"/>
    </location>
</feature>
<feature type="binding site" evidence="14">
    <location>
        <position position="309"/>
    </location>
    <ligand>
        <name>Mg(2+)</name>
        <dbReference type="ChEBI" id="CHEBI:18420"/>
    </ligand>
</feature>
<comment type="subcellular location">
    <subcellularLocation>
        <location evidence="12">Cell membrane</location>
        <topology evidence="12">Multi-pass membrane protein</topology>
    </subcellularLocation>
    <subcellularLocation>
        <location evidence="1">Membrane</location>
        <topology evidence="1">Multi-pass membrane protein</topology>
    </subcellularLocation>
</comment>
<feature type="transmembrane region" description="Helical" evidence="12">
    <location>
        <begin position="132"/>
        <end position="152"/>
    </location>
</feature>
<evidence type="ECO:0000256" key="6">
    <source>
        <dbReference type="ARBA" id="ARBA00022960"/>
    </source>
</evidence>
<keyword evidence="12 14" id="KW-0479">Metal-binding</keyword>
<keyword evidence="12" id="KW-1003">Cell membrane</keyword>
<evidence type="ECO:0000256" key="8">
    <source>
        <dbReference type="ARBA" id="ARBA00022989"/>
    </source>
</evidence>
<feature type="transmembrane region" description="Helical" evidence="12">
    <location>
        <begin position="75"/>
        <end position="92"/>
    </location>
</feature>
<dbReference type="GO" id="GO:0046872">
    <property type="term" value="F:metal ion binding"/>
    <property type="evidence" value="ECO:0007669"/>
    <property type="project" value="UniProtKB-KW"/>
</dbReference>
<dbReference type="Pfam" id="PF10555">
    <property type="entry name" value="MraY_sig1"/>
    <property type="match status" value="1"/>
</dbReference>
<organism evidence="15 16">
    <name type="scientific">Flavobacterium psychrotolerans</name>
    <dbReference type="NCBI Taxonomy" id="2169410"/>
    <lineage>
        <taxon>Bacteria</taxon>
        <taxon>Pseudomonadati</taxon>
        <taxon>Bacteroidota</taxon>
        <taxon>Flavobacteriia</taxon>
        <taxon>Flavobacteriales</taxon>
        <taxon>Flavobacteriaceae</taxon>
        <taxon>Flavobacterium</taxon>
    </lineage>
</organism>
<dbReference type="RefSeq" id="WP_116723968.1">
    <property type="nucleotide sequence ID" value="NZ_QCZI01000003.1"/>
</dbReference>
<dbReference type="PANTHER" id="PTHR22926">
    <property type="entry name" value="PHOSPHO-N-ACETYLMURAMOYL-PENTAPEPTIDE-TRANSFERASE"/>
    <property type="match status" value="1"/>
</dbReference>
<feature type="transmembrane region" description="Helical" evidence="12">
    <location>
        <begin position="20"/>
        <end position="42"/>
    </location>
</feature>
<keyword evidence="8 12" id="KW-1133">Transmembrane helix</keyword>
<evidence type="ECO:0000256" key="10">
    <source>
        <dbReference type="ARBA" id="ARBA00023306"/>
    </source>
</evidence>
<reference evidence="15 16" key="1">
    <citation type="submission" date="2018-04" db="EMBL/GenBank/DDBJ databases">
        <title>Flavobacterium sp. nov., isolated from glacier ice.</title>
        <authorList>
            <person name="Liu Q."/>
            <person name="Xin Y.-H."/>
        </authorList>
    </citation>
    <scope>NUCLEOTIDE SEQUENCE [LARGE SCALE GENOMIC DNA]</scope>
    <source>
        <strain evidence="15 16">RB1R5</strain>
    </source>
</reference>
<dbReference type="GO" id="GO:0009252">
    <property type="term" value="P:peptidoglycan biosynthetic process"/>
    <property type="evidence" value="ECO:0007669"/>
    <property type="project" value="UniProtKB-UniRule"/>
</dbReference>
<evidence type="ECO:0000256" key="12">
    <source>
        <dbReference type="HAMAP-Rule" id="MF_00038"/>
    </source>
</evidence>
<dbReference type="Proteomes" id="UP000245449">
    <property type="component" value="Unassembled WGS sequence"/>
</dbReference>
<keyword evidence="3 12" id="KW-0132">Cell division</keyword>
<dbReference type="InterPro" id="IPR018480">
    <property type="entry name" value="PNAcMuramoyl-5peptid_Trfase_CS"/>
</dbReference>
<evidence type="ECO:0000256" key="2">
    <source>
        <dbReference type="ARBA" id="ARBA00005583"/>
    </source>
</evidence>
<evidence type="ECO:0000256" key="13">
    <source>
        <dbReference type="NCBIfam" id="TIGR00445"/>
    </source>
</evidence>
<dbReference type="OrthoDB" id="9805475at2"/>
<gene>
    <name evidence="12" type="primary">mraY</name>
    <name evidence="15" type="ORF">DB895_03495</name>
</gene>
<comment type="similarity">
    <text evidence="2 12">Belongs to the glycosyltransferase 4 family. MraY subfamily.</text>
</comment>
<evidence type="ECO:0000256" key="9">
    <source>
        <dbReference type="ARBA" id="ARBA00023136"/>
    </source>
</evidence>
<accession>A0A2U1JMV4</accession>
<feature type="transmembrane region" description="Helical" evidence="12">
    <location>
        <begin position="98"/>
        <end position="120"/>
    </location>
</feature>
<keyword evidence="11 12" id="KW-0961">Cell wall biogenesis/degradation</keyword>
<feature type="binding site" evidence="14">
    <location>
        <position position="234"/>
    </location>
    <ligand>
        <name>Mg(2+)</name>
        <dbReference type="ChEBI" id="CHEBI:18420"/>
    </ligand>
</feature>
<evidence type="ECO:0000256" key="14">
    <source>
        <dbReference type="PIRSR" id="PIRSR600715-1"/>
    </source>
</evidence>
<evidence type="ECO:0000256" key="1">
    <source>
        <dbReference type="ARBA" id="ARBA00004141"/>
    </source>
</evidence>
<dbReference type="GO" id="GO:0071555">
    <property type="term" value="P:cell wall organization"/>
    <property type="evidence" value="ECO:0007669"/>
    <property type="project" value="UniProtKB-KW"/>
</dbReference>
<evidence type="ECO:0000256" key="3">
    <source>
        <dbReference type="ARBA" id="ARBA00022618"/>
    </source>
</evidence>
<keyword evidence="5 12" id="KW-0812">Transmembrane</keyword>
<feature type="transmembrane region" description="Helical" evidence="12">
    <location>
        <begin position="305"/>
        <end position="324"/>
    </location>
</feature>
<dbReference type="UniPathway" id="UPA00219"/>
<dbReference type="EC" id="2.7.8.13" evidence="12 13"/>
<comment type="function">
    <text evidence="12">Catalyzes the initial step of the lipid cycle reactions in the biosynthesis of the cell wall peptidoglycan: transfers peptidoglycan precursor phospho-MurNAc-pentapeptide from UDP-MurNAc-pentapeptide onto the lipid carrier undecaprenyl phosphate, yielding undecaprenyl-pyrophosphoryl-MurNAc-pentapeptide, known as lipid I.</text>
</comment>
<keyword evidence="9 12" id="KW-0472">Membrane</keyword>
<evidence type="ECO:0000256" key="11">
    <source>
        <dbReference type="ARBA" id="ARBA00023316"/>
    </source>
</evidence>
<proteinExistence type="inferred from homology"/>
<dbReference type="PROSITE" id="PS01347">
    <property type="entry name" value="MRAY_1"/>
    <property type="match status" value="1"/>
</dbReference>
<dbReference type="GO" id="GO:0051301">
    <property type="term" value="P:cell division"/>
    <property type="evidence" value="ECO:0007669"/>
    <property type="project" value="UniProtKB-KW"/>
</dbReference>
<keyword evidence="12 14" id="KW-0460">Magnesium</keyword>
<comment type="caution">
    <text evidence="15">The sequence shown here is derived from an EMBL/GenBank/DDBJ whole genome shotgun (WGS) entry which is preliminary data.</text>
</comment>
<evidence type="ECO:0000313" key="15">
    <source>
        <dbReference type="EMBL" id="PWA06496.1"/>
    </source>
</evidence>
<feature type="transmembrane region" description="Helical" evidence="12">
    <location>
        <begin position="386"/>
        <end position="405"/>
    </location>
</feature>
<dbReference type="HAMAP" id="MF_00038">
    <property type="entry name" value="MraY"/>
    <property type="match status" value="1"/>
</dbReference>
<dbReference type="GO" id="GO:0005886">
    <property type="term" value="C:plasma membrane"/>
    <property type="evidence" value="ECO:0007669"/>
    <property type="project" value="UniProtKB-SubCell"/>
</dbReference>
<evidence type="ECO:0000256" key="7">
    <source>
        <dbReference type="ARBA" id="ARBA00022984"/>
    </source>
</evidence>